<evidence type="ECO:0000313" key="3">
    <source>
        <dbReference type="Proteomes" id="UP000235672"/>
    </source>
</evidence>
<feature type="region of interest" description="Disordered" evidence="1">
    <location>
        <begin position="1"/>
        <end position="32"/>
    </location>
</feature>
<evidence type="ECO:0000256" key="1">
    <source>
        <dbReference type="SAM" id="MobiDB-lite"/>
    </source>
</evidence>
<dbReference type="OrthoDB" id="4725400at2759"/>
<gene>
    <name evidence="2" type="ORF">NA56DRAFT_652548</name>
</gene>
<sequence length="96" mass="10530">MTGNQKGEDPSNPLASGDNIADYEGGRPTIATYSNKPKFRINEWVYVSSSGQRGLRGPYLIAQVLTNYQPPKYILCHEDGSTANEGVEVDEPALRN</sequence>
<reference evidence="2 3" key="1">
    <citation type="submission" date="2016-05" db="EMBL/GenBank/DDBJ databases">
        <title>A degradative enzymes factory behind the ericoid mycorrhizal symbiosis.</title>
        <authorList>
            <consortium name="DOE Joint Genome Institute"/>
            <person name="Martino E."/>
            <person name="Morin E."/>
            <person name="Grelet G."/>
            <person name="Kuo A."/>
            <person name="Kohler A."/>
            <person name="Daghino S."/>
            <person name="Barry K."/>
            <person name="Choi C."/>
            <person name="Cichocki N."/>
            <person name="Clum A."/>
            <person name="Copeland A."/>
            <person name="Hainaut M."/>
            <person name="Haridas S."/>
            <person name="Labutti K."/>
            <person name="Lindquist E."/>
            <person name="Lipzen A."/>
            <person name="Khouja H.-R."/>
            <person name="Murat C."/>
            <person name="Ohm R."/>
            <person name="Olson A."/>
            <person name="Spatafora J."/>
            <person name="Veneault-Fourrey C."/>
            <person name="Henrissat B."/>
            <person name="Grigoriev I."/>
            <person name="Martin F."/>
            <person name="Perotto S."/>
        </authorList>
    </citation>
    <scope>NUCLEOTIDE SEQUENCE [LARGE SCALE GENOMIC DNA]</scope>
    <source>
        <strain evidence="2 3">UAMH 7357</strain>
    </source>
</reference>
<name>A0A2J6PEE8_9HELO</name>
<keyword evidence="3" id="KW-1185">Reference proteome</keyword>
<accession>A0A2J6PEE8</accession>
<dbReference type="AlphaFoldDB" id="A0A2J6PEE8"/>
<dbReference type="EMBL" id="KZ613552">
    <property type="protein sequence ID" value="PMD12397.1"/>
    <property type="molecule type" value="Genomic_DNA"/>
</dbReference>
<proteinExistence type="predicted"/>
<protein>
    <submittedName>
        <fullName evidence="2">Uncharacterized protein</fullName>
    </submittedName>
</protein>
<dbReference type="Proteomes" id="UP000235672">
    <property type="component" value="Unassembled WGS sequence"/>
</dbReference>
<organism evidence="2 3">
    <name type="scientific">Hyaloscypha hepaticicola</name>
    <dbReference type="NCBI Taxonomy" id="2082293"/>
    <lineage>
        <taxon>Eukaryota</taxon>
        <taxon>Fungi</taxon>
        <taxon>Dikarya</taxon>
        <taxon>Ascomycota</taxon>
        <taxon>Pezizomycotina</taxon>
        <taxon>Leotiomycetes</taxon>
        <taxon>Helotiales</taxon>
        <taxon>Hyaloscyphaceae</taxon>
        <taxon>Hyaloscypha</taxon>
    </lineage>
</organism>
<evidence type="ECO:0000313" key="2">
    <source>
        <dbReference type="EMBL" id="PMD12397.1"/>
    </source>
</evidence>